<accession>A0A1C7NT61</accession>
<dbReference type="PIRSF" id="PIRSF000337">
    <property type="entry name" value="NTA_MOA"/>
    <property type="match status" value="1"/>
</dbReference>
<feature type="binding site" evidence="6">
    <location>
        <position position="53"/>
    </location>
    <ligand>
        <name>FMN</name>
        <dbReference type="ChEBI" id="CHEBI:58210"/>
    </ligand>
</feature>
<comment type="caution">
    <text evidence="8">The sequence shown here is derived from an EMBL/GenBank/DDBJ whole genome shotgun (WGS) entry which is preliminary data.</text>
</comment>
<protein>
    <submittedName>
        <fullName evidence="8">Monooxygenase</fullName>
    </submittedName>
</protein>
<evidence type="ECO:0000313" key="9">
    <source>
        <dbReference type="Proteomes" id="UP000093111"/>
    </source>
</evidence>
<keyword evidence="1 6" id="KW-0285">Flavoprotein</keyword>
<feature type="binding site" evidence="6">
    <location>
        <position position="94"/>
    </location>
    <ligand>
        <name>FMN</name>
        <dbReference type="ChEBI" id="CHEBI:58210"/>
    </ligand>
</feature>
<evidence type="ECO:0000256" key="5">
    <source>
        <dbReference type="ARBA" id="ARBA00033748"/>
    </source>
</evidence>
<comment type="similarity">
    <text evidence="5">Belongs to the NtaA/SnaA/DszA monooxygenase family.</text>
</comment>
<keyword evidence="4 8" id="KW-0503">Monooxygenase</keyword>
<dbReference type="Proteomes" id="UP000093111">
    <property type="component" value="Unassembled WGS sequence"/>
</dbReference>
<dbReference type="PATRIC" id="fig|1612624.7.peg.3778"/>
<evidence type="ECO:0000256" key="1">
    <source>
        <dbReference type="ARBA" id="ARBA00022630"/>
    </source>
</evidence>
<dbReference type="PANTHER" id="PTHR30011">
    <property type="entry name" value="ALKANESULFONATE MONOOXYGENASE-RELATED"/>
    <property type="match status" value="1"/>
</dbReference>
<dbReference type="Pfam" id="PF00296">
    <property type="entry name" value="Bac_luciferase"/>
    <property type="match status" value="1"/>
</dbReference>
<proteinExistence type="inferred from homology"/>
<dbReference type="EMBL" id="LGLV01000022">
    <property type="protein sequence ID" value="OBZ92190.1"/>
    <property type="molecule type" value="Genomic_DNA"/>
</dbReference>
<name>A0A1C7NT61_9HYPH</name>
<dbReference type="SUPFAM" id="SSF51679">
    <property type="entry name" value="Bacterial luciferase-like"/>
    <property type="match status" value="1"/>
</dbReference>
<feature type="binding site" evidence="6">
    <location>
        <position position="148"/>
    </location>
    <ligand>
        <name>FMN</name>
        <dbReference type="ChEBI" id="CHEBI:58210"/>
    </ligand>
</feature>
<feature type="binding site" evidence="6">
    <location>
        <position position="219"/>
    </location>
    <ligand>
        <name>FMN</name>
        <dbReference type="ChEBI" id="CHEBI:58210"/>
    </ligand>
</feature>
<feature type="binding site" evidence="6">
    <location>
        <position position="218"/>
    </location>
    <ligand>
        <name>FMN</name>
        <dbReference type="ChEBI" id="CHEBI:58210"/>
    </ligand>
</feature>
<dbReference type="InterPro" id="IPR051260">
    <property type="entry name" value="Diverse_substr_monoxygenases"/>
</dbReference>
<reference evidence="8 9" key="1">
    <citation type="journal article" date="2016" name="Syst. Appl. Microbiol.">
        <title>Pararhizobium polonicum sp. nov. isolated from tumors on stone fruit rootstocks.</title>
        <authorList>
            <person name="Pulawska J."/>
            <person name="Kuzmanovic N."/>
            <person name="Willems A."/>
            <person name="Pothier J.F."/>
        </authorList>
    </citation>
    <scope>NUCLEOTIDE SEQUENCE [LARGE SCALE GENOMIC DNA]</scope>
    <source>
        <strain evidence="8 9">F5.1</strain>
    </source>
</reference>
<sequence length="439" mass="49425">MVLSAFFYNPQGDHRLSWRHPAAPGREIFDLDYYRRLAEVAEEAKIDTIFIADHLGIWDTFESGVAHYANARLEPLSLVGALSAVTKKIGFIVTASTSYNEPYNIARTFASLDHLSKGRVAWNVVTSALEEEARNYGLSANINHATRYQRADEFLDVVTRLWDSWEDGALLINKESGYFADPSKIHYLNHSGTHFKVRGPLNVARSPQGHPLIVQAGSSEAGRELATDHADIHFAVFRNEDEGRRYRTDIDERLVKKGRGPESFLLLPGILPVVASSRQEAEERQAALEELMIDRVSLDLLSSWSAMDLSAYPIDGPMPELPDEAKFDGWRTWLNIVKSETSNAVTIRQLARKIANTGSVPMVSGTVTDVADQMEAWFTSGVADGFNLMFPLLPDDWVNFARSVVPELQRRGLFRTEYEEGTFRDRLQLPRPANHINRH</sequence>
<dbReference type="STRING" id="1612624.ADU59_28055"/>
<dbReference type="AlphaFoldDB" id="A0A1C7NT61"/>
<dbReference type="NCBIfam" id="TIGR03860">
    <property type="entry name" value="FMN_nitrolo"/>
    <property type="match status" value="1"/>
</dbReference>
<dbReference type="Gene3D" id="3.20.20.30">
    <property type="entry name" value="Luciferase-like domain"/>
    <property type="match status" value="1"/>
</dbReference>
<dbReference type="InterPro" id="IPR036661">
    <property type="entry name" value="Luciferase-like_sf"/>
</dbReference>
<gene>
    <name evidence="8" type="ORF">ADU59_28055</name>
</gene>
<keyword evidence="2 6" id="KW-0288">FMN</keyword>
<feature type="domain" description="Luciferase-like" evidence="7">
    <location>
        <begin position="16"/>
        <end position="382"/>
    </location>
</feature>
<keyword evidence="3" id="KW-0560">Oxidoreductase</keyword>
<evidence type="ECO:0000256" key="6">
    <source>
        <dbReference type="PIRSR" id="PIRSR000337-1"/>
    </source>
</evidence>
<evidence type="ECO:0000259" key="7">
    <source>
        <dbReference type="Pfam" id="PF00296"/>
    </source>
</evidence>
<organism evidence="8 9">
    <name type="scientific">Pararhizobium polonicum</name>
    <dbReference type="NCBI Taxonomy" id="1612624"/>
    <lineage>
        <taxon>Bacteria</taxon>
        <taxon>Pseudomonadati</taxon>
        <taxon>Pseudomonadota</taxon>
        <taxon>Alphaproteobacteria</taxon>
        <taxon>Hyphomicrobiales</taxon>
        <taxon>Rhizobiaceae</taxon>
        <taxon>Rhizobium/Agrobacterium group</taxon>
        <taxon>Pararhizobium</taxon>
    </lineage>
</organism>
<dbReference type="GO" id="GO:0004497">
    <property type="term" value="F:monooxygenase activity"/>
    <property type="evidence" value="ECO:0007669"/>
    <property type="project" value="UniProtKB-KW"/>
</dbReference>
<dbReference type="OrthoDB" id="9779442at2"/>
<evidence type="ECO:0000313" key="8">
    <source>
        <dbReference type="EMBL" id="OBZ92190.1"/>
    </source>
</evidence>
<keyword evidence="9" id="KW-1185">Reference proteome</keyword>
<feature type="binding site" evidence="6">
    <location>
        <position position="144"/>
    </location>
    <ligand>
        <name>FMN</name>
        <dbReference type="ChEBI" id="CHEBI:58210"/>
    </ligand>
</feature>
<dbReference type="PANTHER" id="PTHR30011:SF16">
    <property type="entry name" value="C2H2 FINGER DOMAIN TRANSCRIPTION FACTOR (EUROFUNG)-RELATED"/>
    <property type="match status" value="1"/>
</dbReference>
<dbReference type="InterPro" id="IPR016215">
    <property type="entry name" value="NTA_MOA"/>
</dbReference>
<evidence type="ECO:0000256" key="3">
    <source>
        <dbReference type="ARBA" id="ARBA00023002"/>
    </source>
</evidence>
<evidence type="ECO:0000256" key="2">
    <source>
        <dbReference type="ARBA" id="ARBA00022643"/>
    </source>
</evidence>
<dbReference type="GO" id="GO:0016705">
    <property type="term" value="F:oxidoreductase activity, acting on paired donors, with incorporation or reduction of molecular oxygen"/>
    <property type="evidence" value="ECO:0007669"/>
    <property type="project" value="InterPro"/>
</dbReference>
<dbReference type="InterPro" id="IPR011251">
    <property type="entry name" value="Luciferase-like_dom"/>
</dbReference>
<evidence type="ECO:0000256" key="4">
    <source>
        <dbReference type="ARBA" id="ARBA00023033"/>
    </source>
</evidence>
<dbReference type="CDD" id="cd01095">
    <property type="entry name" value="Nitrilotriacetate_monoxgenase"/>
    <property type="match status" value="1"/>
</dbReference>